<dbReference type="EMBL" id="BNJF01000004">
    <property type="protein sequence ID" value="GHO48554.1"/>
    <property type="molecule type" value="Genomic_DNA"/>
</dbReference>
<dbReference type="InterPro" id="IPR013517">
    <property type="entry name" value="FG-GAP"/>
</dbReference>
<proteinExistence type="predicted"/>
<dbReference type="PANTHER" id="PTHR46580">
    <property type="entry name" value="SENSOR KINASE-RELATED"/>
    <property type="match status" value="1"/>
</dbReference>
<dbReference type="InterPro" id="IPR028994">
    <property type="entry name" value="Integrin_alpha_N"/>
</dbReference>
<keyword evidence="3" id="KW-1185">Reference proteome</keyword>
<dbReference type="InterPro" id="IPR035986">
    <property type="entry name" value="PKD_dom_sf"/>
</dbReference>
<accession>A0A8J3I3D2</accession>
<dbReference type="SUPFAM" id="SSF49299">
    <property type="entry name" value="PKD domain"/>
    <property type="match status" value="1"/>
</dbReference>
<evidence type="ECO:0000256" key="1">
    <source>
        <dbReference type="ARBA" id="ARBA00022729"/>
    </source>
</evidence>
<evidence type="ECO:0000313" key="2">
    <source>
        <dbReference type="EMBL" id="GHO48554.1"/>
    </source>
</evidence>
<organism evidence="2 3">
    <name type="scientific">Ktedonospora formicarum</name>
    <dbReference type="NCBI Taxonomy" id="2778364"/>
    <lineage>
        <taxon>Bacteria</taxon>
        <taxon>Bacillati</taxon>
        <taxon>Chloroflexota</taxon>
        <taxon>Ktedonobacteria</taxon>
        <taxon>Ktedonobacterales</taxon>
        <taxon>Ktedonobacteraceae</taxon>
        <taxon>Ktedonospora</taxon>
    </lineage>
</organism>
<dbReference type="PANTHER" id="PTHR46580:SF2">
    <property type="entry name" value="MAM DOMAIN-CONTAINING PROTEIN"/>
    <property type="match status" value="1"/>
</dbReference>
<dbReference type="Gene3D" id="2.30.30.100">
    <property type="match status" value="3"/>
</dbReference>
<gene>
    <name evidence="2" type="ORF">KSX_67170</name>
</gene>
<evidence type="ECO:0008006" key="4">
    <source>
        <dbReference type="Google" id="ProtNLM"/>
    </source>
</evidence>
<evidence type="ECO:0000313" key="3">
    <source>
        <dbReference type="Proteomes" id="UP000612362"/>
    </source>
</evidence>
<name>A0A8J3I3D2_9CHLR</name>
<keyword evidence="1" id="KW-0732">Signal</keyword>
<sequence length="633" mass="65332">MSQEEMKKLTAMEMMVQETTGVLGRHSEVSDAIRSMGIADPLSSHLPFQATPYPVGPRPTPVGVGDFNNDGKLDIVTANYGGNTVTILLNNGDGTFTAAPGSPPGVGQGPYALAVGDFNNDGNLDIVTANYDDNTVTVLLGNGDGTFAAAPGSPPSVGTNPTSVAVGDFNNDGNLDIVTVNYGDYSNGADGTITVLLGNGDGTFTAAPGSPISFNFAGLPWGIGVGDFNNDGNLDIVTTIPASTIYGNQGVAVVLLGNGNGTFQSPQAWGAEDIYCYNVAVGDFNNDGKWDIVTTNYYSNNIAVWLNNGDNTFQSARFYDVGQEPIGVAVGDFNNDGNLDIVTANSADGTVTVLLGNGDGTFATPIESPYSVGQGPWSVAVGDFLNNREPGIVATNNGDNTVTVLLQLPVVQVNTIHATVNVPFNGAVAIIRGARSANDTTATINWGDGTPNTSGTVSANSDGTLTVSGSHTYTTPGTYTLYVIAEEGPNVTSGYGQAMVQSATGVQVVQVNTIHASAHVPFHGTVATINGAFSANDTTVTINWGDGSAATPGTVVPNHDGTLRVSGSHTYSRGGTFPLTVSVREGTRTATGSGQAIVKATHLHARAFGGSISRRRKLPLAMSRFPRQEAHIQ</sequence>
<dbReference type="Gene3D" id="2.60.40.10">
    <property type="entry name" value="Immunoglobulins"/>
    <property type="match status" value="1"/>
</dbReference>
<dbReference type="Proteomes" id="UP000612362">
    <property type="component" value="Unassembled WGS sequence"/>
</dbReference>
<dbReference type="Pfam" id="PF13517">
    <property type="entry name" value="FG-GAP_3"/>
    <property type="match status" value="3"/>
</dbReference>
<dbReference type="Gene3D" id="2.130.10.130">
    <property type="entry name" value="Integrin alpha, N-terminal"/>
    <property type="match status" value="1"/>
</dbReference>
<dbReference type="SUPFAM" id="SSF69318">
    <property type="entry name" value="Integrin alpha N-terminal domain"/>
    <property type="match status" value="1"/>
</dbReference>
<protein>
    <recommendedName>
        <fullName evidence="4">PKD domain-containing protein</fullName>
    </recommendedName>
</protein>
<dbReference type="AlphaFoldDB" id="A0A8J3I3D2"/>
<reference evidence="2" key="1">
    <citation type="submission" date="2020-10" db="EMBL/GenBank/DDBJ databases">
        <title>Taxonomic study of unclassified bacteria belonging to the class Ktedonobacteria.</title>
        <authorList>
            <person name="Yabe S."/>
            <person name="Wang C.M."/>
            <person name="Zheng Y."/>
            <person name="Sakai Y."/>
            <person name="Cavaletti L."/>
            <person name="Monciardini P."/>
            <person name="Donadio S."/>
        </authorList>
    </citation>
    <scope>NUCLEOTIDE SEQUENCE</scope>
    <source>
        <strain evidence="2">SOSP1-1</strain>
    </source>
</reference>
<dbReference type="RefSeq" id="WP_220197752.1">
    <property type="nucleotide sequence ID" value="NZ_BNJF01000004.1"/>
</dbReference>
<dbReference type="InterPro" id="IPR013783">
    <property type="entry name" value="Ig-like_fold"/>
</dbReference>
<comment type="caution">
    <text evidence="2">The sequence shown here is derived from an EMBL/GenBank/DDBJ whole genome shotgun (WGS) entry which is preliminary data.</text>
</comment>